<evidence type="ECO:0000256" key="5">
    <source>
        <dbReference type="ARBA" id="ARBA00040228"/>
    </source>
</evidence>
<keyword evidence="10" id="KW-0969">Cilium</keyword>
<comment type="subcellular location">
    <subcellularLocation>
        <location evidence="1 6">Bacterial flagellum basal body</location>
    </subcellularLocation>
</comment>
<evidence type="ECO:0000256" key="6">
    <source>
        <dbReference type="RuleBase" id="RU362116"/>
    </source>
</evidence>
<dbReference type="GO" id="GO:0071978">
    <property type="term" value="P:bacterial-type flagellum-dependent swarming motility"/>
    <property type="evidence" value="ECO:0007669"/>
    <property type="project" value="TreeGrafter"/>
</dbReference>
<dbReference type="InterPro" id="IPR020013">
    <property type="entry name" value="Flagellar_FlgE/F/G"/>
</dbReference>
<keyword evidence="10" id="KW-0282">Flagellum</keyword>
<dbReference type="EMBL" id="AP018933">
    <property type="protein sequence ID" value="BBG30375.1"/>
    <property type="molecule type" value="Genomic_DNA"/>
</dbReference>
<comment type="subunit">
    <text evidence="4 6">The basal body constitutes a major portion of the flagellar organelle and consists of five rings (E,L,P,S, and M) mounted on a central rod. The rod consists of about 26 subunits of FlgG in the distal portion, and FlgB, FlgC and FlgF are thought to build up the proximal portion of the rod with about 6 subunits each.</text>
</comment>
<dbReference type="InterPro" id="IPR010930">
    <property type="entry name" value="Flg_bb/hook_C_dom"/>
</dbReference>
<dbReference type="OrthoDB" id="9804559at2"/>
<dbReference type="NCBIfam" id="TIGR02490">
    <property type="entry name" value="flgF"/>
    <property type="match status" value="1"/>
</dbReference>
<accession>A0A348HFH3</accession>
<evidence type="ECO:0000259" key="8">
    <source>
        <dbReference type="Pfam" id="PF06429"/>
    </source>
</evidence>
<dbReference type="Pfam" id="PF06429">
    <property type="entry name" value="Flg_bbr_C"/>
    <property type="match status" value="1"/>
</dbReference>
<dbReference type="InterPro" id="IPR053967">
    <property type="entry name" value="LlgE_F_G-like_D1"/>
</dbReference>
<dbReference type="SUPFAM" id="SSF117143">
    <property type="entry name" value="Flagellar hook protein flgE"/>
    <property type="match status" value="1"/>
</dbReference>
<evidence type="ECO:0000256" key="4">
    <source>
        <dbReference type="ARBA" id="ARBA00038560"/>
    </source>
</evidence>
<evidence type="ECO:0000259" key="9">
    <source>
        <dbReference type="Pfam" id="PF22692"/>
    </source>
</evidence>
<evidence type="ECO:0000259" key="7">
    <source>
        <dbReference type="Pfam" id="PF00460"/>
    </source>
</evidence>
<dbReference type="AlphaFoldDB" id="A0A348HFH3"/>
<dbReference type="STRING" id="1123510.GCA_000620025_02435"/>
<gene>
    <name evidence="10" type="ORF">ZBT109_1619</name>
</gene>
<protein>
    <recommendedName>
        <fullName evidence="5 6">Flagellar basal-body rod protein FlgF</fullName>
    </recommendedName>
</protein>
<dbReference type="InterPro" id="IPR019776">
    <property type="entry name" value="Flagellar_basal_body_rod_CS"/>
</dbReference>
<name>A0A348HFH3_9GAMM</name>
<dbReference type="NCBIfam" id="TIGR03506">
    <property type="entry name" value="FlgEFG_subfam"/>
    <property type="match status" value="1"/>
</dbReference>
<dbReference type="Pfam" id="PF00460">
    <property type="entry name" value="Flg_bb_rod"/>
    <property type="match status" value="1"/>
</dbReference>
<dbReference type="KEGG" id="zpl:ZBT109_1619"/>
<evidence type="ECO:0000256" key="1">
    <source>
        <dbReference type="ARBA" id="ARBA00004117"/>
    </source>
</evidence>
<evidence type="ECO:0000256" key="2">
    <source>
        <dbReference type="ARBA" id="ARBA00009677"/>
    </source>
</evidence>
<dbReference type="InterPro" id="IPR001444">
    <property type="entry name" value="Flag_bb_rod_N"/>
</dbReference>
<dbReference type="NCBIfam" id="NF009280">
    <property type="entry name" value="PRK12640.1"/>
    <property type="match status" value="1"/>
</dbReference>
<dbReference type="InterPro" id="IPR037925">
    <property type="entry name" value="FlgE/F/G-like"/>
</dbReference>
<comment type="similarity">
    <text evidence="2 6">Belongs to the flagella basal body rod proteins family.</text>
</comment>
<dbReference type="PANTHER" id="PTHR30435:SF18">
    <property type="entry name" value="FLAGELLAR BASAL-BODY ROD PROTEIN FLGF"/>
    <property type="match status" value="1"/>
</dbReference>
<feature type="domain" description="Flagellar basal-body/hook protein C-terminal" evidence="8">
    <location>
        <begin position="202"/>
        <end position="246"/>
    </location>
</feature>
<sequence>MDRMIYTAMSGAKQSLDRQTIVANNMANVSTPGFRAQLAATRAVPVQGDGEGTRVSAVQTTPGMETKEGTVETTGRPLDVAIKGEGWLAVTRADGSEGYTRNGGLQVDGNGMLLSHGHPVRSTGGEPLVLPTEGDVNINAEGTVMVRSNDGKRMDDIGQLKLVKPALSSLERGDDGLFVQRANPDGSAAAPVQADTTVRVVSGAIETSNVSAVDAMVSMIDVARRFEMNMKALSTADENEQKANSLLAIN</sequence>
<keyword evidence="10" id="KW-0966">Cell projection</keyword>
<evidence type="ECO:0000256" key="3">
    <source>
        <dbReference type="ARBA" id="ARBA00023143"/>
    </source>
</evidence>
<organism evidence="10 11">
    <name type="scientific">Zymobacter palmae</name>
    <dbReference type="NCBI Taxonomy" id="33074"/>
    <lineage>
        <taxon>Bacteria</taxon>
        <taxon>Pseudomonadati</taxon>
        <taxon>Pseudomonadota</taxon>
        <taxon>Gammaproteobacteria</taxon>
        <taxon>Oceanospirillales</taxon>
        <taxon>Halomonadaceae</taxon>
        <taxon>Zymobacter group</taxon>
        <taxon>Zymobacter</taxon>
    </lineage>
</organism>
<keyword evidence="3 6" id="KW-0975">Bacterial flagellum</keyword>
<proteinExistence type="inferred from homology"/>
<feature type="domain" description="Flagellar hook protein FlgE/F/G-like D1" evidence="9">
    <location>
        <begin position="81"/>
        <end position="146"/>
    </location>
</feature>
<dbReference type="Pfam" id="PF22692">
    <property type="entry name" value="LlgE_F_G_D1"/>
    <property type="match status" value="1"/>
</dbReference>
<dbReference type="PROSITE" id="PS00588">
    <property type="entry name" value="FLAGELLA_BB_ROD"/>
    <property type="match status" value="1"/>
</dbReference>
<dbReference type="GO" id="GO:0030694">
    <property type="term" value="C:bacterial-type flagellum basal body, rod"/>
    <property type="evidence" value="ECO:0007669"/>
    <property type="project" value="UniProtKB-UniRule"/>
</dbReference>
<dbReference type="RefSeq" id="WP_027705472.1">
    <property type="nucleotide sequence ID" value="NZ_AP018933.1"/>
</dbReference>
<feature type="domain" description="Flagellar basal body rod protein N-terminal" evidence="7">
    <location>
        <begin position="5"/>
        <end position="35"/>
    </location>
</feature>
<evidence type="ECO:0000313" key="10">
    <source>
        <dbReference type="EMBL" id="BBG30375.1"/>
    </source>
</evidence>
<keyword evidence="11" id="KW-1185">Reference proteome</keyword>
<dbReference type="InterPro" id="IPR012836">
    <property type="entry name" value="FlgF"/>
</dbReference>
<dbReference type="Proteomes" id="UP000267342">
    <property type="component" value="Chromosome"/>
</dbReference>
<evidence type="ECO:0000313" key="11">
    <source>
        <dbReference type="Proteomes" id="UP000267342"/>
    </source>
</evidence>
<dbReference type="PANTHER" id="PTHR30435">
    <property type="entry name" value="FLAGELLAR PROTEIN"/>
    <property type="match status" value="1"/>
</dbReference>
<reference evidence="10 11" key="1">
    <citation type="submission" date="2018-09" db="EMBL/GenBank/DDBJ databases">
        <title>Zymobacter palmae IAM14233 (=T109) whole genome analysis.</title>
        <authorList>
            <person name="Yanase H."/>
        </authorList>
    </citation>
    <scope>NUCLEOTIDE SEQUENCE [LARGE SCALE GENOMIC DNA]</scope>
    <source>
        <strain evidence="10 11">IAM14233</strain>
    </source>
</reference>